<proteinExistence type="predicted"/>
<dbReference type="AlphaFoldDB" id="A0A645J9C3"/>
<sequence>MAGHILRADVNFDARDNPGIDQDFYERSAVILALADRLVVKYRAIDGLRKTGRGYDQLTVGTPGLFGLRNS</sequence>
<dbReference type="EMBL" id="VSSQ01134742">
    <property type="protein sequence ID" value="MPN60026.1"/>
    <property type="molecule type" value="Genomic_DNA"/>
</dbReference>
<comment type="caution">
    <text evidence="1">The sequence shown here is derived from an EMBL/GenBank/DDBJ whole genome shotgun (WGS) entry which is preliminary data.</text>
</comment>
<gene>
    <name evidence="1" type="ORF">SDC9_207749</name>
</gene>
<reference evidence="1" key="1">
    <citation type="submission" date="2019-08" db="EMBL/GenBank/DDBJ databases">
        <authorList>
            <person name="Kucharzyk K."/>
            <person name="Murdoch R.W."/>
            <person name="Higgins S."/>
            <person name="Loffler F."/>
        </authorList>
    </citation>
    <scope>NUCLEOTIDE SEQUENCE</scope>
</reference>
<name>A0A645J9C3_9ZZZZ</name>
<accession>A0A645J9C3</accession>
<protein>
    <submittedName>
        <fullName evidence="1">Uncharacterized protein</fullName>
    </submittedName>
</protein>
<evidence type="ECO:0000313" key="1">
    <source>
        <dbReference type="EMBL" id="MPN60026.1"/>
    </source>
</evidence>
<organism evidence="1">
    <name type="scientific">bioreactor metagenome</name>
    <dbReference type="NCBI Taxonomy" id="1076179"/>
    <lineage>
        <taxon>unclassified sequences</taxon>
        <taxon>metagenomes</taxon>
        <taxon>ecological metagenomes</taxon>
    </lineage>
</organism>